<evidence type="ECO:0000313" key="3">
    <source>
        <dbReference type="WBParaSite" id="Csp11.Scaffold509.g2497.t2"/>
    </source>
</evidence>
<keyword evidence="1" id="KW-0472">Membrane</keyword>
<evidence type="ECO:0000256" key="1">
    <source>
        <dbReference type="SAM" id="Phobius"/>
    </source>
</evidence>
<keyword evidence="1" id="KW-0812">Transmembrane</keyword>
<keyword evidence="1" id="KW-1133">Transmembrane helix</keyword>
<feature type="transmembrane region" description="Helical" evidence="1">
    <location>
        <begin position="144"/>
        <end position="166"/>
    </location>
</feature>
<feature type="transmembrane region" description="Helical" evidence="1">
    <location>
        <begin position="57"/>
        <end position="81"/>
    </location>
</feature>
<sequence length="349" mass="39862">MFENVSNYDQICNIPQYLEIGFKIFQVSSFIVSPIYSIAIYLLVYHSGIHAKRIRIIYLRNLALNVLSMVTISIILCPIFHLPMIGYQSNGLIRFIPFNMAFPAILTVYCLLGVVISIMDLFHYRLKAISSMNISHRNAQIRRFLQRLVYLTYFVLVFTAISYLGLLTVQSSQPSIKPMIYEKYHMSEVWCPKFIVSDPYSWPIILAICTTFIFIVCVSSVVLLCGAFTLVILLASRKDLSEYTLKVQKRFTSILIVQAAVHVVFILGPIITIVVSVYFDVYFNDGGLIFFFVEAHQGTASTFVFIFTHSVAKKSFNYVSNRVRRLFGLQASNSIWSMSKVESRSKSVV</sequence>
<feature type="transmembrane region" description="Helical" evidence="1">
    <location>
        <begin position="287"/>
        <end position="307"/>
    </location>
</feature>
<feature type="transmembrane region" description="Helical" evidence="1">
    <location>
        <begin position="255"/>
        <end position="281"/>
    </location>
</feature>
<protein>
    <submittedName>
        <fullName evidence="3">G_PROTEIN_RECEP_F1_2 domain-containing protein</fullName>
    </submittedName>
</protein>
<dbReference type="WBParaSite" id="Csp11.Scaffold509.g2497.t2">
    <property type="protein sequence ID" value="Csp11.Scaffold509.g2497.t2"/>
    <property type="gene ID" value="Csp11.Scaffold509.g2497"/>
</dbReference>
<feature type="transmembrane region" description="Helical" evidence="1">
    <location>
        <begin position="24"/>
        <end position="45"/>
    </location>
</feature>
<dbReference type="AlphaFoldDB" id="A0A1I7T554"/>
<dbReference type="InterPro" id="IPR019422">
    <property type="entry name" value="7TM_GPCR_serpentine_rcpt_Srh"/>
</dbReference>
<accession>A0A1I7T554</accession>
<feature type="transmembrane region" description="Helical" evidence="1">
    <location>
        <begin position="202"/>
        <end position="235"/>
    </location>
</feature>
<dbReference type="Pfam" id="PF10318">
    <property type="entry name" value="7TM_GPCR_Srh"/>
    <property type="match status" value="1"/>
</dbReference>
<evidence type="ECO:0000313" key="2">
    <source>
        <dbReference type="Proteomes" id="UP000095282"/>
    </source>
</evidence>
<organism evidence="2 3">
    <name type="scientific">Caenorhabditis tropicalis</name>
    <dbReference type="NCBI Taxonomy" id="1561998"/>
    <lineage>
        <taxon>Eukaryota</taxon>
        <taxon>Metazoa</taxon>
        <taxon>Ecdysozoa</taxon>
        <taxon>Nematoda</taxon>
        <taxon>Chromadorea</taxon>
        <taxon>Rhabditida</taxon>
        <taxon>Rhabditina</taxon>
        <taxon>Rhabditomorpha</taxon>
        <taxon>Rhabditoidea</taxon>
        <taxon>Rhabditidae</taxon>
        <taxon>Peloderinae</taxon>
        <taxon>Caenorhabditis</taxon>
    </lineage>
</organism>
<name>A0A1I7T554_9PELO</name>
<reference evidence="3" key="1">
    <citation type="submission" date="2016-11" db="UniProtKB">
        <authorList>
            <consortium name="WormBaseParasite"/>
        </authorList>
    </citation>
    <scope>IDENTIFICATION</scope>
</reference>
<proteinExistence type="predicted"/>
<keyword evidence="2" id="KW-1185">Reference proteome</keyword>
<dbReference type="PANTHER" id="PTHR46891:SF8">
    <property type="entry name" value="SERPENTINE RECEPTOR, CLASS H"/>
    <property type="match status" value="1"/>
</dbReference>
<dbReference type="PANTHER" id="PTHR46891">
    <property type="entry name" value="SERPENTINE RECEPTOR, CLASS H-RELATED"/>
    <property type="match status" value="1"/>
</dbReference>
<feature type="transmembrane region" description="Helical" evidence="1">
    <location>
        <begin position="101"/>
        <end position="123"/>
    </location>
</feature>
<dbReference type="Proteomes" id="UP000095282">
    <property type="component" value="Unplaced"/>
</dbReference>